<reference evidence="2 3" key="1">
    <citation type="submission" date="2023-08" db="EMBL/GenBank/DDBJ databases">
        <title>Black Yeasts Isolated from many extreme environments.</title>
        <authorList>
            <person name="Coleine C."/>
            <person name="Stajich J.E."/>
            <person name="Selbmann L."/>
        </authorList>
    </citation>
    <scope>NUCLEOTIDE SEQUENCE [LARGE SCALE GENOMIC DNA]</scope>
    <source>
        <strain evidence="2 3">CCFEE 5885</strain>
    </source>
</reference>
<feature type="domain" description="Ribosomal RNA methyltransferase FtsJ" evidence="1">
    <location>
        <begin position="128"/>
        <end position="235"/>
    </location>
</feature>
<dbReference type="InterPro" id="IPR002877">
    <property type="entry name" value="RNA_MeTrfase_FtsJ_dom"/>
</dbReference>
<dbReference type="InterPro" id="IPR029063">
    <property type="entry name" value="SAM-dependent_MTases_sf"/>
</dbReference>
<evidence type="ECO:0000259" key="1">
    <source>
        <dbReference type="Pfam" id="PF01728"/>
    </source>
</evidence>
<keyword evidence="3" id="KW-1185">Reference proteome</keyword>
<accession>A0ABR0JZX6</accession>
<dbReference type="Proteomes" id="UP001345013">
    <property type="component" value="Unassembled WGS sequence"/>
</dbReference>
<proteinExistence type="predicted"/>
<dbReference type="EMBL" id="JAVRRG010000147">
    <property type="protein sequence ID" value="KAK5080615.1"/>
    <property type="molecule type" value="Genomic_DNA"/>
</dbReference>
<dbReference type="Pfam" id="PF01728">
    <property type="entry name" value="FtsJ"/>
    <property type="match status" value="1"/>
</dbReference>
<gene>
    <name evidence="2" type="ORF">LTR24_008451</name>
</gene>
<dbReference type="SUPFAM" id="SSF53335">
    <property type="entry name" value="S-adenosyl-L-methionine-dependent methyltransferases"/>
    <property type="match status" value="1"/>
</dbReference>
<dbReference type="Gene3D" id="3.40.50.150">
    <property type="entry name" value="Vaccinia Virus protein VP39"/>
    <property type="match status" value="1"/>
</dbReference>
<organism evidence="2 3">
    <name type="scientific">Lithohypha guttulata</name>
    <dbReference type="NCBI Taxonomy" id="1690604"/>
    <lineage>
        <taxon>Eukaryota</taxon>
        <taxon>Fungi</taxon>
        <taxon>Dikarya</taxon>
        <taxon>Ascomycota</taxon>
        <taxon>Pezizomycotina</taxon>
        <taxon>Eurotiomycetes</taxon>
        <taxon>Chaetothyriomycetidae</taxon>
        <taxon>Chaetothyriales</taxon>
        <taxon>Trichomeriaceae</taxon>
        <taxon>Lithohypha</taxon>
    </lineage>
</organism>
<evidence type="ECO:0000313" key="3">
    <source>
        <dbReference type="Proteomes" id="UP001345013"/>
    </source>
</evidence>
<protein>
    <recommendedName>
        <fullName evidence="1">Ribosomal RNA methyltransferase FtsJ domain-containing protein</fullName>
    </recommendedName>
</protein>
<name>A0ABR0JZX6_9EURO</name>
<comment type="caution">
    <text evidence="2">The sequence shown here is derived from an EMBL/GenBank/DDBJ whole genome shotgun (WGS) entry which is preliminary data.</text>
</comment>
<evidence type="ECO:0000313" key="2">
    <source>
        <dbReference type="EMBL" id="KAK5080615.1"/>
    </source>
</evidence>
<sequence length="322" mass="36642">MNVIHEYLRGRSEAFVKLEEVRRLGWSNPHGDTHFQQQRKRADTATADERRLFFNMIGEEMQAATSAIRIQEEDLWSWMLVHAMTLPKQLGGHPLLISHGNRNPQVNVRFLDITKLGLEYGLRLEELEPDMSAEQPYPNLQCDLVFCDGQILRTNEAHRDPNREKHAATRLTCSQLILAMNRMKQGGTLIMLLHKAEAWNTLELLATFAEFSDLQVFKPFKKHATRSSFYLVARNVQPGFAAARLAVEKGKLSWRHASIGPGPSASPAENADSKEQEAVSRVLETFGEQFVQLLNPIWDIQRAAIERAPWFKASTIKSELST</sequence>